<evidence type="ECO:0000313" key="3">
    <source>
        <dbReference type="Proteomes" id="UP000244948"/>
    </source>
</evidence>
<dbReference type="InterPro" id="IPR036286">
    <property type="entry name" value="LexA/Signal_pep-like_sf"/>
</dbReference>
<dbReference type="InterPro" id="IPR050077">
    <property type="entry name" value="LexA_repressor"/>
</dbReference>
<evidence type="ECO:0000313" key="2">
    <source>
        <dbReference type="EMBL" id="PWD83188.1"/>
    </source>
</evidence>
<dbReference type="CDD" id="cd06529">
    <property type="entry name" value="S24_LexA-like"/>
    <property type="match status" value="1"/>
</dbReference>
<keyword evidence="3" id="KW-1185">Reference proteome</keyword>
<dbReference type="RefSeq" id="WP_109236390.1">
    <property type="nucleotide sequence ID" value="NZ_BMXZ01000002.1"/>
</dbReference>
<gene>
    <name evidence="2" type="ORF">DC082_07180</name>
</gene>
<organism evidence="2 3">
    <name type="scientific">Ignatzschineria indica</name>
    <dbReference type="NCBI Taxonomy" id="472583"/>
    <lineage>
        <taxon>Bacteria</taxon>
        <taxon>Pseudomonadati</taxon>
        <taxon>Pseudomonadota</taxon>
        <taxon>Gammaproteobacteria</taxon>
        <taxon>Cardiobacteriales</taxon>
        <taxon>Ignatzschineriaceae</taxon>
        <taxon>Ignatzschineria</taxon>
    </lineage>
</organism>
<dbReference type="AlphaFoldDB" id="A0A2U2AK41"/>
<dbReference type="SUPFAM" id="SSF51306">
    <property type="entry name" value="LexA/Signal peptidase"/>
    <property type="match status" value="1"/>
</dbReference>
<accession>A0A2U2AK41</accession>
<dbReference type="Pfam" id="PF00717">
    <property type="entry name" value="Peptidase_S24"/>
    <property type="match status" value="1"/>
</dbReference>
<dbReference type="PANTHER" id="PTHR33516:SF2">
    <property type="entry name" value="LEXA REPRESSOR-RELATED"/>
    <property type="match status" value="1"/>
</dbReference>
<proteinExistence type="predicted"/>
<dbReference type="InterPro" id="IPR039418">
    <property type="entry name" value="LexA-like"/>
</dbReference>
<name>A0A2U2AK41_9GAMM</name>
<dbReference type="PANTHER" id="PTHR33516">
    <property type="entry name" value="LEXA REPRESSOR"/>
    <property type="match status" value="1"/>
</dbReference>
<sequence>MKEAARIRAENLKAWIDRYYGGKQAAFIEKTGMNQGELSALINGRRVFGERKARSIEELAEMPNMYLEQTEEPDVPINPAALQGMIPVISWVAAGHFSDAGQIPADDLIKWVPCPAPHSKGTFALKVSGISMMNPNGSPSFEDGDIIFVDPAKMPENKSCVIVTLEGSDSATFKQLVIEPDGKKYIIPLNPNWGDKPIEIRENASINGVVIGKWVDIC</sequence>
<feature type="domain" description="Peptidase S24/S26A/S26B/S26C" evidence="1">
    <location>
        <begin position="87"/>
        <end position="211"/>
    </location>
</feature>
<comment type="caution">
    <text evidence="2">The sequence shown here is derived from an EMBL/GenBank/DDBJ whole genome shotgun (WGS) entry which is preliminary data.</text>
</comment>
<protein>
    <recommendedName>
        <fullName evidence="1">Peptidase S24/S26A/S26B/S26C domain-containing protein</fullName>
    </recommendedName>
</protein>
<dbReference type="InterPro" id="IPR015927">
    <property type="entry name" value="Peptidase_S24_S26A/B/C"/>
</dbReference>
<dbReference type="EMBL" id="QEWR01000003">
    <property type="protein sequence ID" value="PWD83188.1"/>
    <property type="molecule type" value="Genomic_DNA"/>
</dbReference>
<dbReference type="Gene3D" id="2.10.109.10">
    <property type="entry name" value="Umud Fragment, subunit A"/>
    <property type="match status" value="1"/>
</dbReference>
<evidence type="ECO:0000259" key="1">
    <source>
        <dbReference type="Pfam" id="PF00717"/>
    </source>
</evidence>
<reference evidence="2 3" key="1">
    <citation type="journal article" date="2018" name="Genome Announc.">
        <title>Ignatzschineria cameli sp. nov., isolated from necrotic foot tissue of dromedaries (Camelus dromedarius) and associated maggots (Wohlfahrtia species) in Dubai.</title>
        <authorList>
            <person name="Tsang C.C."/>
            <person name="Tang J.Y."/>
            <person name="Fong J.Y."/>
            <person name="Kinne J."/>
            <person name="Lee H.H."/>
            <person name="Joseph M."/>
            <person name="Jose S."/>
            <person name="Schuster R.K."/>
            <person name="Tang Y."/>
            <person name="Sivakumar S."/>
            <person name="Chen J.H."/>
            <person name="Teng J.L."/>
            <person name="Lau S.K."/>
            <person name="Wernery U."/>
            <person name="Woo P.C."/>
        </authorList>
    </citation>
    <scope>NUCLEOTIDE SEQUENCE [LARGE SCALE GENOMIC DNA]</scope>
    <source>
        <strain evidence="2 3">KCTC 22643</strain>
    </source>
</reference>
<dbReference type="Proteomes" id="UP000244948">
    <property type="component" value="Unassembled WGS sequence"/>
</dbReference>